<feature type="signal peptide" evidence="1">
    <location>
        <begin position="1"/>
        <end position="19"/>
    </location>
</feature>
<reference evidence="2 3" key="1">
    <citation type="submission" date="2016-10" db="EMBL/GenBank/DDBJ databases">
        <authorList>
            <person name="de Groot N.N."/>
        </authorList>
    </citation>
    <scope>NUCLEOTIDE SEQUENCE [LARGE SCALE GENOMIC DNA]</scope>
    <source>
        <strain evidence="2 3">CGMCC 1.10825</strain>
    </source>
</reference>
<proteinExistence type="predicted"/>
<evidence type="ECO:0000256" key="1">
    <source>
        <dbReference type="SAM" id="SignalP"/>
    </source>
</evidence>
<dbReference type="EMBL" id="FNXE01000001">
    <property type="protein sequence ID" value="SEH54763.1"/>
    <property type="molecule type" value="Genomic_DNA"/>
</dbReference>
<keyword evidence="3" id="KW-1185">Reference proteome</keyword>
<keyword evidence="1" id="KW-0732">Signal</keyword>
<accession>A0A1H6J2D5</accession>
<dbReference type="STRING" id="1159016.SAMN02927937_00133"/>
<dbReference type="RefSeq" id="WP_091095283.1">
    <property type="nucleotide sequence ID" value="NZ_FNXE01000001.1"/>
</dbReference>
<evidence type="ECO:0000313" key="3">
    <source>
        <dbReference type="Proteomes" id="UP000199634"/>
    </source>
</evidence>
<dbReference type="OrthoDB" id="1143207at2"/>
<dbReference type="Proteomes" id="UP000199634">
    <property type="component" value="Unassembled WGS sequence"/>
</dbReference>
<name>A0A1H6J2D5_9FLAO</name>
<evidence type="ECO:0000313" key="2">
    <source>
        <dbReference type="EMBL" id="SEH54763.1"/>
    </source>
</evidence>
<sequence>MKKWNTAFMVFFTAFIVNAQMAVFQKEIPRLPQLTYYAVNHLGDTVFIKNNEITKKTKLKTYTFKDPFLGEIDRYDERNPLQQLVFYKNIQQIVLLDNQLSIKEKMVLADRFPEIDAAYASLTAQASIWIFDQASKRWCIISSRKELPQFVSNPITDYTFLTTDGNFAYWQKNDVVYGIDIYGKVIPQKNLSENAKLLATNNDLMVYILNNKLFLFNTKQNKTEQLTEITSTVSAVFFNAKILSVLTTEKMYLYQIN</sequence>
<organism evidence="2 3">
    <name type="scientific">Paenimyroides marinum</name>
    <dbReference type="NCBI Taxonomy" id="1159016"/>
    <lineage>
        <taxon>Bacteria</taxon>
        <taxon>Pseudomonadati</taxon>
        <taxon>Bacteroidota</taxon>
        <taxon>Flavobacteriia</taxon>
        <taxon>Flavobacteriales</taxon>
        <taxon>Flavobacteriaceae</taxon>
        <taxon>Paenimyroides</taxon>
    </lineage>
</organism>
<gene>
    <name evidence="2" type="ORF">SAMN02927937_00133</name>
</gene>
<dbReference type="AlphaFoldDB" id="A0A1H6J2D5"/>
<protein>
    <submittedName>
        <fullName evidence="2">Uncharacterized protein</fullName>
    </submittedName>
</protein>
<feature type="chain" id="PRO_5011587619" evidence="1">
    <location>
        <begin position="20"/>
        <end position="257"/>
    </location>
</feature>